<evidence type="ECO:0000313" key="2">
    <source>
        <dbReference type="EMBL" id="MDZ5713159.1"/>
    </source>
</evidence>
<sequence>MNREFHEGSMVWIVFSIITFISTVLFSFVGPNLLHYLFFSYGDIIMIQTPFISNILFAIFGVLLSLFFFMMYKEGKKYKATGFVALILSVAIFALSVTNFSVLREEKIIHNGLLSVSSSEYQWSDVESAVMIRSNDEKDYETFIFNMNDGEDISFIRNDHLVSSFNKIDAMLQMNGVRYTSQERE</sequence>
<dbReference type="RefSeq" id="WP_322422129.1">
    <property type="nucleotide sequence ID" value="NZ_JAXQNN010000005.1"/>
</dbReference>
<comment type="caution">
    <text evidence="2">The sequence shown here is derived from an EMBL/GenBank/DDBJ whole genome shotgun (WGS) entry which is preliminary data.</text>
</comment>
<keyword evidence="1" id="KW-0812">Transmembrane</keyword>
<evidence type="ECO:0008006" key="4">
    <source>
        <dbReference type="Google" id="ProtNLM"/>
    </source>
</evidence>
<gene>
    <name evidence="2" type="ORF">UFB30_13080</name>
</gene>
<evidence type="ECO:0000256" key="1">
    <source>
        <dbReference type="SAM" id="Phobius"/>
    </source>
</evidence>
<dbReference type="EMBL" id="JAXQNN010000005">
    <property type="protein sequence ID" value="MDZ5713159.1"/>
    <property type="molecule type" value="Genomic_DNA"/>
</dbReference>
<evidence type="ECO:0000313" key="3">
    <source>
        <dbReference type="Proteomes" id="UP001292084"/>
    </source>
</evidence>
<feature type="transmembrane region" description="Helical" evidence="1">
    <location>
        <begin position="51"/>
        <end position="71"/>
    </location>
</feature>
<proteinExistence type="predicted"/>
<protein>
    <recommendedName>
        <fullName evidence="4">DUF5673 domain-containing protein</fullName>
    </recommendedName>
</protein>
<accession>A0ABU5KPS5</accession>
<keyword evidence="3" id="KW-1185">Reference proteome</keyword>
<keyword evidence="1" id="KW-0472">Membrane</keyword>
<keyword evidence="1" id="KW-1133">Transmembrane helix</keyword>
<feature type="transmembrane region" description="Helical" evidence="1">
    <location>
        <begin position="83"/>
        <end position="103"/>
    </location>
</feature>
<name>A0ABU5KPS5_9BACL</name>
<dbReference type="Proteomes" id="UP001292084">
    <property type="component" value="Unassembled WGS sequence"/>
</dbReference>
<feature type="transmembrane region" description="Helical" evidence="1">
    <location>
        <begin position="12"/>
        <end position="39"/>
    </location>
</feature>
<organism evidence="2 3">
    <name type="scientific">Jeotgalibacillus haloalkalitolerans</name>
    <dbReference type="NCBI Taxonomy" id="3104292"/>
    <lineage>
        <taxon>Bacteria</taxon>
        <taxon>Bacillati</taxon>
        <taxon>Bacillota</taxon>
        <taxon>Bacilli</taxon>
        <taxon>Bacillales</taxon>
        <taxon>Caryophanaceae</taxon>
        <taxon>Jeotgalibacillus</taxon>
    </lineage>
</organism>
<reference evidence="2 3" key="1">
    <citation type="submission" date="2023-12" db="EMBL/GenBank/DDBJ databases">
        <title>Jeotgalibacillus haloalkaliphilus sp. nov., a novel salt-tolerant bacteria, isolated from the estuary of the Fenhe River into the Yellow River.</title>
        <authorList>
            <person name="Li Y."/>
        </authorList>
    </citation>
    <scope>NUCLEOTIDE SEQUENCE [LARGE SCALE GENOMIC DNA]</scope>
    <source>
        <strain evidence="2 3">HH7-29</strain>
    </source>
</reference>